<organism evidence="1 2">
    <name type="scientific">Zygosaccharomyces rouxii</name>
    <dbReference type="NCBI Taxonomy" id="4956"/>
    <lineage>
        <taxon>Eukaryota</taxon>
        <taxon>Fungi</taxon>
        <taxon>Dikarya</taxon>
        <taxon>Ascomycota</taxon>
        <taxon>Saccharomycotina</taxon>
        <taxon>Saccharomycetes</taxon>
        <taxon>Saccharomycetales</taxon>
        <taxon>Saccharomycetaceae</taxon>
        <taxon>Zygosaccharomyces</taxon>
    </lineage>
</organism>
<dbReference type="Proteomes" id="UP000187013">
    <property type="component" value="Unassembled WGS sequence"/>
</dbReference>
<sequence length="279" mass="30661">MNMNLNHKIALPLTILFALTTFFMVIIAIAGPTGNYTPLKHVYIGQLNLTHLNISKVLPELSPILTVFGTALECQKSTGNDPLKEALAVFDNLTNTSAFNPLLTVFSNADNITSTVDGFIGLDPLKDFLSSSSHDGPINEIRKLVDDMKNGTDALKDLGYLIGAFESNDSLDIPAATLFQQFKVASNVSQYADALGSFNDLLHEDSHKLQPLFGLFQHTKDDKAALAFLNKILNFIFPSFTINSTFEKLEHTAEKDLNKTLDQLEEITPQSLKPGFEAI</sequence>
<evidence type="ECO:0000313" key="2">
    <source>
        <dbReference type="Proteomes" id="UP000187013"/>
    </source>
</evidence>
<comment type="caution">
    <text evidence="1">The sequence shown here is derived from an EMBL/GenBank/DDBJ whole genome shotgun (WGS) entry which is preliminary data.</text>
</comment>
<accession>A0A1Q3A9Y8</accession>
<reference evidence="1 2" key="1">
    <citation type="submission" date="2016-08" db="EMBL/GenBank/DDBJ databases">
        <title>Draft genome sequence of allopolyploid Zygosaccharomyces rouxii.</title>
        <authorList>
            <person name="Watanabe J."/>
            <person name="Uehara K."/>
            <person name="Mogi Y."/>
            <person name="Tsukioka Y."/>
        </authorList>
    </citation>
    <scope>NUCLEOTIDE SEQUENCE [LARGE SCALE GENOMIC DNA]</scope>
    <source>
        <strain evidence="1 2">NBRC 110957</strain>
    </source>
</reference>
<dbReference type="AlphaFoldDB" id="A0A1Q3A9Y8"/>
<name>A0A1Q3A9Y8_ZYGRO</name>
<evidence type="ECO:0000313" key="1">
    <source>
        <dbReference type="EMBL" id="GAV52569.1"/>
    </source>
</evidence>
<protein>
    <submittedName>
        <fullName evidence="1">Uncharacterized protein</fullName>
    </submittedName>
</protein>
<dbReference type="OrthoDB" id="4068213at2759"/>
<dbReference type="EMBL" id="BDGX01000033">
    <property type="protein sequence ID" value="GAV52569.1"/>
    <property type="molecule type" value="Genomic_DNA"/>
</dbReference>
<gene>
    <name evidence="1" type="ORF">ZYGR_0AG05600</name>
</gene>
<proteinExistence type="predicted"/>